<comment type="caution">
    <text evidence="1">The sequence shown here is derived from an EMBL/GenBank/DDBJ whole genome shotgun (WGS) entry which is preliminary data.</text>
</comment>
<reference evidence="1 2" key="1">
    <citation type="journal article" date="2017" name="Genome Biol.">
        <title>New reference genome sequences of hot pepper reveal the massive evolution of plant disease-resistance genes by retroduplication.</title>
        <authorList>
            <person name="Kim S."/>
            <person name="Park J."/>
            <person name="Yeom S.I."/>
            <person name="Kim Y.M."/>
            <person name="Seo E."/>
            <person name="Kim K.T."/>
            <person name="Kim M.S."/>
            <person name="Lee J.M."/>
            <person name="Cheong K."/>
            <person name="Shin H.S."/>
            <person name="Kim S.B."/>
            <person name="Han K."/>
            <person name="Lee J."/>
            <person name="Park M."/>
            <person name="Lee H.A."/>
            <person name="Lee H.Y."/>
            <person name="Lee Y."/>
            <person name="Oh S."/>
            <person name="Lee J.H."/>
            <person name="Choi E."/>
            <person name="Choi E."/>
            <person name="Lee S.E."/>
            <person name="Jeon J."/>
            <person name="Kim H."/>
            <person name="Choi G."/>
            <person name="Song H."/>
            <person name="Lee J."/>
            <person name="Lee S.C."/>
            <person name="Kwon J.K."/>
            <person name="Lee H.Y."/>
            <person name="Koo N."/>
            <person name="Hong Y."/>
            <person name="Kim R.W."/>
            <person name="Kang W.H."/>
            <person name="Huh J.H."/>
            <person name="Kang B.C."/>
            <person name="Yang T.J."/>
            <person name="Lee Y.H."/>
            <person name="Bennetzen J.L."/>
            <person name="Choi D."/>
        </authorList>
    </citation>
    <scope>NUCLEOTIDE SEQUENCE [LARGE SCALE GENOMIC DNA]</scope>
    <source>
        <strain evidence="2">cv. PBC81</strain>
    </source>
</reference>
<name>A0A2G2VUU7_CAPBA</name>
<reference evidence="2" key="2">
    <citation type="journal article" date="2017" name="J. Anim. Genet.">
        <title>Multiple reference genome sequences of hot pepper reveal the massive evolution of plant disease resistance genes by retroduplication.</title>
        <authorList>
            <person name="Kim S."/>
            <person name="Park J."/>
            <person name="Yeom S.-I."/>
            <person name="Kim Y.-M."/>
            <person name="Seo E."/>
            <person name="Kim K.-T."/>
            <person name="Kim M.-S."/>
            <person name="Lee J.M."/>
            <person name="Cheong K."/>
            <person name="Shin H.-S."/>
            <person name="Kim S.-B."/>
            <person name="Han K."/>
            <person name="Lee J."/>
            <person name="Park M."/>
            <person name="Lee H.-A."/>
            <person name="Lee H.-Y."/>
            <person name="Lee Y."/>
            <person name="Oh S."/>
            <person name="Lee J.H."/>
            <person name="Choi E."/>
            <person name="Choi E."/>
            <person name="Lee S.E."/>
            <person name="Jeon J."/>
            <person name="Kim H."/>
            <person name="Choi G."/>
            <person name="Song H."/>
            <person name="Lee J."/>
            <person name="Lee S.-C."/>
            <person name="Kwon J.-K."/>
            <person name="Lee H.-Y."/>
            <person name="Koo N."/>
            <person name="Hong Y."/>
            <person name="Kim R.W."/>
            <person name="Kang W.-H."/>
            <person name="Huh J.H."/>
            <person name="Kang B.-C."/>
            <person name="Yang T.-J."/>
            <person name="Lee Y.-H."/>
            <person name="Bennetzen J.L."/>
            <person name="Choi D."/>
        </authorList>
    </citation>
    <scope>NUCLEOTIDE SEQUENCE [LARGE SCALE GENOMIC DNA]</scope>
    <source>
        <strain evidence="2">cv. PBC81</strain>
    </source>
</reference>
<dbReference type="AlphaFoldDB" id="A0A2G2VUU7"/>
<gene>
    <name evidence="1" type="ORF">CQW23_24469</name>
</gene>
<dbReference type="EMBL" id="MLFT02000010">
    <property type="protein sequence ID" value="PHT36769.1"/>
    <property type="molecule type" value="Genomic_DNA"/>
</dbReference>
<proteinExistence type="predicted"/>
<dbReference type="OrthoDB" id="1736942at2759"/>
<protein>
    <submittedName>
        <fullName evidence="1">Uncharacterized protein</fullName>
    </submittedName>
</protein>
<organism evidence="1 2">
    <name type="scientific">Capsicum baccatum</name>
    <name type="common">Peruvian pepper</name>
    <dbReference type="NCBI Taxonomy" id="33114"/>
    <lineage>
        <taxon>Eukaryota</taxon>
        <taxon>Viridiplantae</taxon>
        <taxon>Streptophyta</taxon>
        <taxon>Embryophyta</taxon>
        <taxon>Tracheophyta</taxon>
        <taxon>Spermatophyta</taxon>
        <taxon>Magnoliopsida</taxon>
        <taxon>eudicotyledons</taxon>
        <taxon>Gunneridae</taxon>
        <taxon>Pentapetalae</taxon>
        <taxon>asterids</taxon>
        <taxon>lamiids</taxon>
        <taxon>Solanales</taxon>
        <taxon>Solanaceae</taxon>
        <taxon>Solanoideae</taxon>
        <taxon>Capsiceae</taxon>
        <taxon>Capsicum</taxon>
    </lineage>
</organism>
<dbReference type="Proteomes" id="UP000224567">
    <property type="component" value="Unassembled WGS sequence"/>
</dbReference>
<evidence type="ECO:0000313" key="2">
    <source>
        <dbReference type="Proteomes" id="UP000224567"/>
    </source>
</evidence>
<keyword evidence="2" id="KW-1185">Reference proteome</keyword>
<sequence>MDDVSIIMMASSICSLILDLTSEEALLNHPDFISGNISSLSKLIERSFGMCGQDLISDDAKAEVDLFQIITSVNAVVTACHYQLSPPSTNHPQFLIHNQGRAYMEEHGFT</sequence>
<evidence type="ECO:0000313" key="1">
    <source>
        <dbReference type="EMBL" id="PHT36769.1"/>
    </source>
</evidence>
<accession>A0A2G2VUU7</accession>